<evidence type="ECO:0000256" key="4">
    <source>
        <dbReference type="ARBA" id="ARBA00022777"/>
    </source>
</evidence>
<keyword evidence="2 7" id="KW-0808">Transferase</keyword>
<dbReference type="FunFam" id="3.40.1190.20:FF:000001">
    <property type="entry name" value="Phosphofructokinase"/>
    <property type="match status" value="1"/>
</dbReference>
<evidence type="ECO:0000256" key="1">
    <source>
        <dbReference type="ARBA" id="ARBA00005380"/>
    </source>
</evidence>
<dbReference type="GO" id="GO:0005524">
    <property type="term" value="F:ATP binding"/>
    <property type="evidence" value="ECO:0007669"/>
    <property type="project" value="UniProtKB-UniRule"/>
</dbReference>
<dbReference type="Pfam" id="PF00294">
    <property type="entry name" value="PfkB"/>
    <property type="match status" value="1"/>
</dbReference>
<dbReference type="InterPro" id="IPR029056">
    <property type="entry name" value="Ribokinase-like"/>
</dbReference>
<keyword evidence="7" id="KW-0423">Lactose metabolism</keyword>
<evidence type="ECO:0000256" key="7">
    <source>
        <dbReference type="PIRNR" id="PIRNR000535"/>
    </source>
</evidence>
<evidence type="ECO:0000256" key="3">
    <source>
        <dbReference type="ARBA" id="ARBA00022741"/>
    </source>
</evidence>
<evidence type="ECO:0000256" key="5">
    <source>
        <dbReference type="ARBA" id="ARBA00022840"/>
    </source>
</evidence>
<keyword evidence="3 7" id="KW-0547">Nucleotide-binding</keyword>
<comment type="similarity">
    <text evidence="1">Belongs to the carbohydrate kinase pfkB family.</text>
</comment>
<dbReference type="PANTHER" id="PTHR46566">
    <property type="entry name" value="1-PHOSPHOFRUCTOKINASE-RELATED"/>
    <property type="match status" value="1"/>
</dbReference>
<organism evidence="10 11">
    <name type="scientific">Lysinibacillus antri</name>
    <dbReference type="NCBI Taxonomy" id="2498145"/>
    <lineage>
        <taxon>Bacteria</taxon>
        <taxon>Bacillati</taxon>
        <taxon>Bacillota</taxon>
        <taxon>Bacilli</taxon>
        <taxon>Bacillales</taxon>
        <taxon>Bacillaceae</taxon>
        <taxon>Lysinibacillus</taxon>
    </lineage>
</organism>
<dbReference type="SUPFAM" id="SSF53613">
    <property type="entry name" value="Ribokinase-like"/>
    <property type="match status" value="1"/>
</dbReference>
<comment type="catalytic activity">
    <reaction evidence="7">
        <text>D-tagatofuranose 6-phosphate + ATP = D-tagatofuranose 1,6-bisphosphate + ADP + H(+)</text>
        <dbReference type="Rhea" id="RHEA:12420"/>
        <dbReference type="ChEBI" id="CHEBI:15378"/>
        <dbReference type="ChEBI" id="CHEBI:30616"/>
        <dbReference type="ChEBI" id="CHEBI:58694"/>
        <dbReference type="ChEBI" id="CHEBI:58695"/>
        <dbReference type="ChEBI" id="CHEBI:456216"/>
        <dbReference type="EC" id="2.7.1.144"/>
    </reaction>
</comment>
<dbReference type="PANTHER" id="PTHR46566:SF1">
    <property type="entry name" value="1-PHOSPHOFRUCTOKINASE"/>
    <property type="match status" value="1"/>
</dbReference>
<dbReference type="Proteomes" id="UP000287910">
    <property type="component" value="Unassembled WGS sequence"/>
</dbReference>
<dbReference type="NCBIfam" id="TIGR03168">
    <property type="entry name" value="1-PFK"/>
    <property type="match status" value="1"/>
</dbReference>
<evidence type="ECO:0000256" key="8">
    <source>
        <dbReference type="RuleBase" id="RU369061"/>
    </source>
</evidence>
<dbReference type="PROSITE" id="PS00583">
    <property type="entry name" value="PFKB_KINASES_1"/>
    <property type="match status" value="1"/>
</dbReference>
<dbReference type="RefSeq" id="WP_126659087.1">
    <property type="nucleotide sequence ID" value="NZ_RYYR01000011.1"/>
</dbReference>
<dbReference type="GO" id="GO:0016052">
    <property type="term" value="P:carbohydrate catabolic process"/>
    <property type="evidence" value="ECO:0007669"/>
    <property type="project" value="UniProtKB-ARBA"/>
</dbReference>
<dbReference type="GO" id="GO:0044281">
    <property type="term" value="P:small molecule metabolic process"/>
    <property type="evidence" value="ECO:0007669"/>
    <property type="project" value="UniProtKB-ARBA"/>
</dbReference>
<dbReference type="GO" id="GO:0005829">
    <property type="term" value="C:cytosol"/>
    <property type="evidence" value="ECO:0007669"/>
    <property type="project" value="TreeGrafter"/>
</dbReference>
<dbReference type="AlphaFoldDB" id="A0A432LBV4"/>
<reference evidence="10 11" key="1">
    <citation type="submission" date="2018-12" db="EMBL/GenBank/DDBJ databases">
        <title>Lysinibacillus antri sp. nov., isolated from a cave soil.</title>
        <authorList>
            <person name="Narsing Rao M.P."/>
            <person name="Zhang H."/>
            <person name="Dong Z.-Y."/>
            <person name="Niu X.-K."/>
            <person name="Zhang K."/>
            <person name="Fang B.-Z."/>
            <person name="Kang Y.-Q."/>
            <person name="Xiao M."/>
            <person name="Li W.-J."/>
        </authorList>
    </citation>
    <scope>NUCLEOTIDE SEQUENCE [LARGE SCALE GENOMIC DNA]</scope>
    <source>
        <strain evidence="10 11">SYSU K30002</strain>
    </source>
</reference>
<dbReference type="CDD" id="cd01164">
    <property type="entry name" value="FruK_PfkB_like"/>
    <property type="match status" value="1"/>
</dbReference>
<dbReference type="PROSITE" id="PS00584">
    <property type="entry name" value="PFKB_KINASES_2"/>
    <property type="match status" value="1"/>
</dbReference>
<protein>
    <recommendedName>
        <fullName evidence="7">Tagatose-6-phosphate kinase</fullName>
        <ecNumber evidence="7">2.7.1.144</ecNumber>
    </recommendedName>
</protein>
<proteinExistence type="inferred from homology"/>
<dbReference type="InterPro" id="IPR017583">
    <property type="entry name" value="Tagatose/fructose_Pkinase"/>
</dbReference>
<dbReference type="InterPro" id="IPR022463">
    <property type="entry name" value="1-PFruKinase"/>
</dbReference>
<comment type="pathway">
    <text evidence="7">Carbohydrate metabolism; D-tagatose 6-phosphate degradation; D-glyceraldehyde 3-phosphate and glycerone phosphate from D-tagatose 6-phosphate: step 1/2.</text>
</comment>
<dbReference type="EMBL" id="RYYR01000011">
    <property type="protein sequence ID" value="RUL52240.1"/>
    <property type="molecule type" value="Genomic_DNA"/>
</dbReference>
<dbReference type="EC" id="2.7.1.144" evidence="7"/>
<comment type="function">
    <text evidence="8">Catalyzes the ATP-dependent phosphorylation of fructose-l-phosphate to fructose-l,6-bisphosphate.</text>
</comment>
<evidence type="ECO:0000256" key="2">
    <source>
        <dbReference type="ARBA" id="ARBA00022679"/>
    </source>
</evidence>
<evidence type="ECO:0000259" key="9">
    <source>
        <dbReference type="Pfam" id="PF00294"/>
    </source>
</evidence>
<name>A0A432LBV4_9BACI</name>
<dbReference type="GO" id="GO:0009024">
    <property type="term" value="F:tagatose-6-phosphate kinase activity"/>
    <property type="evidence" value="ECO:0007669"/>
    <property type="project" value="UniProtKB-EC"/>
</dbReference>
<gene>
    <name evidence="10" type="primary">pfkB</name>
    <name evidence="10" type="ORF">EK386_10335</name>
</gene>
<dbReference type="PIRSF" id="PIRSF000535">
    <property type="entry name" value="1PFK/6PFK/LacC"/>
    <property type="match status" value="1"/>
</dbReference>
<dbReference type="UniPathway" id="UPA00704">
    <property type="reaction ID" value="UER00715"/>
</dbReference>
<comment type="caution">
    <text evidence="10">The sequence shown here is derived from an EMBL/GenBank/DDBJ whole genome shotgun (WGS) entry which is preliminary data.</text>
</comment>
<comment type="similarity">
    <text evidence="7">Belongs to the carbohydrate kinase PfkB family. LacC subfamily.</text>
</comment>
<evidence type="ECO:0000256" key="6">
    <source>
        <dbReference type="ARBA" id="ARBA00047745"/>
    </source>
</evidence>
<dbReference type="Gene3D" id="3.40.1190.20">
    <property type="match status" value="1"/>
</dbReference>
<keyword evidence="4 8" id="KW-0418">Kinase</keyword>
<dbReference type="GO" id="GO:0005988">
    <property type="term" value="P:lactose metabolic process"/>
    <property type="evidence" value="ECO:0007669"/>
    <property type="project" value="UniProtKB-KW"/>
</dbReference>
<dbReference type="GO" id="GO:0008662">
    <property type="term" value="F:1-phosphofructokinase activity"/>
    <property type="evidence" value="ECO:0007669"/>
    <property type="project" value="UniProtKB-UniRule"/>
</dbReference>
<dbReference type="GO" id="GO:2001059">
    <property type="term" value="P:D-tagatose 6-phosphate catabolic process"/>
    <property type="evidence" value="ECO:0007669"/>
    <property type="project" value="UniProtKB-UniPathway"/>
</dbReference>
<dbReference type="NCBIfam" id="TIGR03828">
    <property type="entry name" value="pfkB"/>
    <property type="match status" value="1"/>
</dbReference>
<evidence type="ECO:0000313" key="10">
    <source>
        <dbReference type="EMBL" id="RUL52240.1"/>
    </source>
</evidence>
<feature type="domain" description="Carbohydrate kinase PfkB" evidence="9">
    <location>
        <begin position="6"/>
        <end position="286"/>
    </location>
</feature>
<dbReference type="InterPro" id="IPR011611">
    <property type="entry name" value="PfkB_dom"/>
</dbReference>
<dbReference type="InterPro" id="IPR002173">
    <property type="entry name" value="Carboh/pur_kinase_PfkB_CS"/>
</dbReference>
<sequence length="308" mass="33517">MIYTLTLNPSIDYVMELDELTIGGLNRTNKVEVLPGGKGINVTQVLNRLGVPSTALGFIGGFTGAYIKSYLKQQNIPTDFVEINENTRINVKIKSTTETEINANGPSILPEHYEDLKNQIHHLTANDTLVLSGSIPSSLPHSTYKELVEICSHNSIRFVVDAEGDYLKNILSFKPFLIKPNHHELGQLFHTKITTIEEVMPYAQELVNMGAQNVIVSLAGDGAVFANHHSIYVATVPKGEVKSSVGAGDSMVAGFLATYEQTNSVEEAFRFSVASGSATAFSIGLCTRENVEHLLPQVILDKKSGKGD</sequence>
<keyword evidence="11" id="KW-1185">Reference proteome</keyword>
<evidence type="ECO:0000313" key="11">
    <source>
        <dbReference type="Proteomes" id="UP000287910"/>
    </source>
</evidence>
<comment type="catalytic activity">
    <reaction evidence="6 8">
        <text>beta-D-fructose 1-phosphate + ATP = beta-D-fructose 1,6-bisphosphate + ADP + H(+)</text>
        <dbReference type="Rhea" id="RHEA:14213"/>
        <dbReference type="ChEBI" id="CHEBI:15378"/>
        <dbReference type="ChEBI" id="CHEBI:30616"/>
        <dbReference type="ChEBI" id="CHEBI:32966"/>
        <dbReference type="ChEBI" id="CHEBI:138881"/>
        <dbReference type="ChEBI" id="CHEBI:456216"/>
        <dbReference type="EC" id="2.7.1.56"/>
    </reaction>
</comment>
<accession>A0A432LBV4</accession>
<keyword evidence="5 7" id="KW-0067">ATP-binding</keyword>